<feature type="compositionally biased region" description="Gly residues" evidence="1">
    <location>
        <begin position="21"/>
        <end position="30"/>
    </location>
</feature>
<dbReference type="HOGENOM" id="CLU_1300785_0_0_1"/>
<evidence type="ECO:0000313" key="2">
    <source>
        <dbReference type="EMBL" id="EFX67359.1"/>
    </source>
</evidence>
<dbReference type="EMBL" id="GL732679">
    <property type="protein sequence ID" value="EFX67359.1"/>
    <property type="molecule type" value="Genomic_DNA"/>
</dbReference>
<feature type="region of interest" description="Disordered" evidence="1">
    <location>
        <begin position="89"/>
        <end position="119"/>
    </location>
</feature>
<proteinExistence type="predicted"/>
<dbReference type="Proteomes" id="UP000000305">
    <property type="component" value="Unassembled WGS sequence"/>
</dbReference>
<dbReference type="KEGG" id="dpx:DAPPUDRAFT_261722"/>
<keyword evidence="3" id="KW-1185">Reference proteome</keyword>
<name>E9HLJ4_DAPPU</name>
<dbReference type="InParanoid" id="E9HLJ4"/>
<sequence length="212" mass="23438">MEDHTRSDWRNAPREVSPGQDHGGGGGFGGGEREGNRTEREPTGERYSASLNTRDRHPAQLFHPRDIHVVRGETVFLVRSAAAGTVLQARVGRDRDGGSSRGRKRDGTSSFNRDGMQRSERRNAEVIEINGIIPMTVVAVLLNIPVEGAGVLTRERRRTIDETIAMTIKIFGAQHVMVLATLAIRQAPRDEEYRPPHRSTADPNEYRPLAGG</sequence>
<reference evidence="2 3" key="1">
    <citation type="journal article" date="2011" name="Science">
        <title>The ecoresponsive genome of Daphnia pulex.</title>
        <authorList>
            <person name="Colbourne J.K."/>
            <person name="Pfrender M.E."/>
            <person name="Gilbert D."/>
            <person name="Thomas W.K."/>
            <person name="Tucker A."/>
            <person name="Oakley T.H."/>
            <person name="Tokishita S."/>
            <person name="Aerts A."/>
            <person name="Arnold G.J."/>
            <person name="Basu M.K."/>
            <person name="Bauer D.J."/>
            <person name="Caceres C.E."/>
            <person name="Carmel L."/>
            <person name="Casola C."/>
            <person name="Choi J.H."/>
            <person name="Detter J.C."/>
            <person name="Dong Q."/>
            <person name="Dusheyko S."/>
            <person name="Eads B.D."/>
            <person name="Frohlich T."/>
            <person name="Geiler-Samerotte K.A."/>
            <person name="Gerlach D."/>
            <person name="Hatcher P."/>
            <person name="Jogdeo S."/>
            <person name="Krijgsveld J."/>
            <person name="Kriventseva E.V."/>
            <person name="Kultz D."/>
            <person name="Laforsch C."/>
            <person name="Lindquist E."/>
            <person name="Lopez J."/>
            <person name="Manak J.R."/>
            <person name="Muller J."/>
            <person name="Pangilinan J."/>
            <person name="Patwardhan R.P."/>
            <person name="Pitluck S."/>
            <person name="Pritham E.J."/>
            <person name="Rechtsteiner A."/>
            <person name="Rho M."/>
            <person name="Rogozin I.B."/>
            <person name="Sakarya O."/>
            <person name="Salamov A."/>
            <person name="Schaack S."/>
            <person name="Shapiro H."/>
            <person name="Shiga Y."/>
            <person name="Skalitzky C."/>
            <person name="Smith Z."/>
            <person name="Souvorov A."/>
            <person name="Sung W."/>
            <person name="Tang Z."/>
            <person name="Tsuchiya D."/>
            <person name="Tu H."/>
            <person name="Vos H."/>
            <person name="Wang M."/>
            <person name="Wolf Y.I."/>
            <person name="Yamagata H."/>
            <person name="Yamada T."/>
            <person name="Ye Y."/>
            <person name="Shaw J.R."/>
            <person name="Andrews J."/>
            <person name="Crease T.J."/>
            <person name="Tang H."/>
            <person name="Lucas S.M."/>
            <person name="Robertson H.M."/>
            <person name="Bork P."/>
            <person name="Koonin E.V."/>
            <person name="Zdobnov E.M."/>
            <person name="Grigoriev I.V."/>
            <person name="Lynch M."/>
            <person name="Boore J.L."/>
        </authorList>
    </citation>
    <scope>NUCLEOTIDE SEQUENCE [LARGE SCALE GENOMIC DNA]</scope>
</reference>
<feature type="compositionally biased region" description="Basic and acidic residues" evidence="1">
    <location>
        <begin position="1"/>
        <end position="13"/>
    </location>
</feature>
<dbReference type="AlphaFoldDB" id="E9HLJ4"/>
<gene>
    <name evidence="2" type="ORF">DAPPUDRAFT_261722</name>
</gene>
<organism evidence="2 3">
    <name type="scientific">Daphnia pulex</name>
    <name type="common">Water flea</name>
    <dbReference type="NCBI Taxonomy" id="6669"/>
    <lineage>
        <taxon>Eukaryota</taxon>
        <taxon>Metazoa</taxon>
        <taxon>Ecdysozoa</taxon>
        <taxon>Arthropoda</taxon>
        <taxon>Crustacea</taxon>
        <taxon>Branchiopoda</taxon>
        <taxon>Diplostraca</taxon>
        <taxon>Cladocera</taxon>
        <taxon>Anomopoda</taxon>
        <taxon>Daphniidae</taxon>
        <taxon>Daphnia</taxon>
    </lineage>
</organism>
<feature type="compositionally biased region" description="Basic and acidic residues" evidence="1">
    <location>
        <begin position="31"/>
        <end position="44"/>
    </location>
</feature>
<feature type="region of interest" description="Disordered" evidence="1">
    <location>
        <begin position="1"/>
        <end position="59"/>
    </location>
</feature>
<feature type="region of interest" description="Disordered" evidence="1">
    <location>
        <begin position="189"/>
        <end position="212"/>
    </location>
</feature>
<accession>E9HLJ4</accession>
<protein>
    <submittedName>
        <fullName evidence="2">Uncharacterized protein</fullName>
    </submittedName>
</protein>
<evidence type="ECO:0000313" key="3">
    <source>
        <dbReference type="Proteomes" id="UP000000305"/>
    </source>
</evidence>
<evidence type="ECO:0000256" key="1">
    <source>
        <dbReference type="SAM" id="MobiDB-lite"/>
    </source>
</evidence>